<feature type="chain" id="PRO_5005833109" evidence="8">
    <location>
        <begin position="19"/>
        <end position="466"/>
    </location>
</feature>
<evidence type="ECO:0000256" key="1">
    <source>
        <dbReference type="ARBA" id="ARBA00004442"/>
    </source>
</evidence>
<evidence type="ECO:0000256" key="5">
    <source>
        <dbReference type="ARBA" id="ARBA00022692"/>
    </source>
</evidence>
<keyword evidence="7" id="KW-0998">Cell outer membrane</keyword>
<dbReference type="EMBL" id="LGBR01000001">
    <property type="protein sequence ID" value="KOY52783.1"/>
    <property type="molecule type" value="Genomic_DNA"/>
</dbReference>
<evidence type="ECO:0000313" key="12">
    <source>
        <dbReference type="Proteomes" id="UP000183071"/>
    </source>
</evidence>
<evidence type="ECO:0000256" key="8">
    <source>
        <dbReference type="SAM" id="SignalP"/>
    </source>
</evidence>
<sequence length="466" mass="53410">MKKIIGLLFLLMFQQYSAQDKIESVMTLSEYLGYVKNYHPIVKQANLVINTSEAKLLKARGAFDPKIEIDFDNKQFKEKEYYNKLNGTFKIPTYYGLEFKANFENNEGLFLNPEANVPTDGLYAAGVSASLLKGLLINKRMADLKQAKLFLNQAKEDQQILVNEILFKASISYFNWLKIYNDRNVYLNFLNNAVVRFESTKRAFQQGDKAAIDTLEAGITLNNRKLNLEKARIKLVKASLELSNYLWLNDNTPVELQDNIIPDVNTLEKVDTTFNIALFNNANFDIENHPKIRSLNFKVRSLGVDKRLKANNLLPQLDAQYNFITQTPRQGNSFNVDNYKAGISFKLPIFLRKERGDLKLAKAKLQDAEFETEAAKVSIRNKVNAVQQELDSYVTQNDFIINIVKDYGTLLKAEERKFFLGESSLFLVNYRESKLIETKLKAIDLENSYLETKANLFKTAVISIAD</sequence>
<keyword evidence="5" id="KW-0812">Transmembrane</keyword>
<dbReference type="PANTHER" id="PTHR30026:SF20">
    <property type="entry name" value="OUTER MEMBRANE PROTEIN TOLC"/>
    <property type="match status" value="1"/>
</dbReference>
<dbReference type="GO" id="GO:1990281">
    <property type="term" value="C:efflux pump complex"/>
    <property type="evidence" value="ECO:0007669"/>
    <property type="project" value="TreeGrafter"/>
</dbReference>
<evidence type="ECO:0000256" key="3">
    <source>
        <dbReference type="ARBA" id="ARBA00022448"/>
    </source>
</evidence>
<dbReference type="EMBL" id="FNUE01000002">
    <property type="protein sequence ID" value="SEE52278.1"/>
    <property type="molecule type" value="Genomic_DNA"/>
</dbReference>
<evidence type="ECO:0000313" key="9">
    <source>
        <dbReference type="EMBL" id="KOY52783.1"/>
    </source>
</evidence>
<evidence type="ECO:0000256" key="4">
    <source>
        <dbReference type="ARBA" id="ARBA00022452"/>
    </source>
</evidence>
<keyword evidence="6" id="KW-0472">Membrane</keyword>
<accession>A0A0M9CHU0</accession>
<dbReference type="Proteomes" id="UP000183071">
    <property type="component" value="Unassembled WGS sequence"/>
</dbReference>
<dbReference type="STRING" id="1300348.I602_2343"/>
<dbReference type="GO" id="GO:0015562">
    <property type="term" value="F:efflux transmembrane transporter activity"/>
    <property type="evidence" value="ECO:0007669"/>
    <property type="project" value="InterPro"/>
</dbReference>
<dbReference type="Pfam" id="PF02321">
    <property type="entry name" value="OEP"/>
    <property type="match status" value="1"/>
</dbReference>
<reference evidence="9 11" key="1">
    <citation type="submission" date="2015-07" db="EMBL/GenBank/DDBJ databases">
        <title>Genome of Polaribacter dokdonenesis DSW-5, isolated from seawater off Dokdo in Korea.</title>
        <authorList>
            <person name="Yoon K."/>
            <person name="Song J.Y."/>
            <person name="Kim J.F."/>
        </authorList>
    </citation>
    <scope>NUCLEOTIDE SEQUENCE [LARGE SCALE GENOMIC DNA]</scope>
    <source>
        <strain evidence="9 11">DSW-5</strain>
    </source>
</reference>
<evidence type="ECO:0000313" key="10">
    <source>
        <dbReference type="EMBL" id="SEE52278.1"/>
    </source>
</evidence>
<dbReference type="PATRIC" id="fig|1300348.6.peg.2344"/>
<dbReference type="PANTHER" id="PTHR30026">
    <property type="entry name" value="OUTER MEMBRANE PROTEIN TOLC"/>
    <property type="match status" value="1"/>
</dbReference>
<keyword evidence="8" id="KW-0732">Signal</keyword>
<keyword evidence="12" id="KW-1185">Reference proteome</keyword>
<feature type="signal peptide" evidence="8">
    <location>
        <begin position="1"/>
        <end position="18"/>
    </location>
</feature>
<keyword evidence="3" id="KW-0813">Transport</keyword>
<evidence type="ECO:0000256" key="2">
    <source>
        <dbReference type="ARBA" id="ARBA00007613"/>
    </source>
</evidence>
<organism evidence="9 11">
    <name type="scientific">Polaribacter dokdonensis DSW-5</name>
    <dbReference type="NCBI Taxonomy" id="1300348"/>
    <lineage>
        <taxon>Bacteria</taxon>
        <taxon>Pseudomonadati</taxon>
        <taxon>Bacteroidota</taxon>
        <taxon>Flavobacteriia</taxon>
        <taxon>Flavobacteriales</taxon>
        <taxon>Flavobacteriaceae</taxon>
    </lineage>
</organism>
<comment type="subcellular location">
    <subcellularLocation>
        <location evidence="1">Cell outer membrane</location>
    </subcellularLocation>
</comment>
<dbReference type="InterPro" id="IPR051906">
    <property type="entry name" value="TolC-like"/>
</dbReference>
<reference evidence="10 12" key="2">
    <citation type="submission" date="2016-10" db="EMBL/GenBank/DDBJ databases">
        <authorList>
            <person name="Varghese N."/>
            <person name="Submissions S."/>
        </authorList>
    </citation>
    <scope>NUCLEOTIDE SEQUENCE [LARGE SCALE GENOMIC DNA]</scope>
    <source>
        <strain evidence="10 12">DSW-5</strain>
    </source>
</reference>
<comment type="similarity">
    <text evidence="2">Belongs to the outer membrane factor (OMF) (TC 1.B.17) family.</text>
</comment>
<protein>
    <submittedName>
        <fullName evidence="9">Outer membrane efflux protein</fullName>
    </submittedName>
</protein>
<dbReference type="GO" id="GO:0009279">
    <property type="term" value="C:cell outer membrane"/>
    <property type="evidence" value="ECO:0007669"/>
    <property type="project" value="UniProtKB-SubCell"/>
</dbReference>
<evidence type="ECO:0000313" key="11">
    <source>
        <dbReference type="Proteomes" id="UP000037716"/>
    </source>
</evidence>
<dbReference type="InterPro" id="IPR003423">
    <property type="entry name" value="OMP_efflux"/>
</dbReference>
<evidence type="ECO:0000256" key="6">
    <source>
        <dbReference type="ARBA" id="ARBA00023136"/>
    </source>
</evidence>
<dbReference type="Gene3D" id="1.20.1600.10">
    <property type="entry name" value="Outer membrane efflux proteins (OEP)"/>
    <property type="match status" value="1"/>
</dbReference>
<dbReference type="Proteomes" id="UP000037716">
    <property type="component" value="Unassembled WGS sequence"/>
</dbReference>
<dbReference type="RefSeq" id="WP_176966499.1">
    <property type="nucleotide sequence ID" value="NZ_FNUE01000002.1"/>
</dbReference>
<keyword evidence="4" id="KW-1134">Transmembrane beta strand</keyword>
<evidence type="ECO:0000256" key="7">
    <source>
        <dbReference type="ARBA" id="ARBA00023237"/>
    </source>
</evidence>
<name>A0A0M9CHU0_9FLAO</name>
<comment type="caution">
    <text evidence="9">The sequence shown here is derived from an EMBL/GenBank/DDBJ whole genome shotgun (WGS) entry which is preliminary data.</text>
</comment>
<dbReference type="AlphaFoldDB" id="A0A0M9CHU0"/>
<proteinExistence type="inferred from homology"/>
<gene>
    <name evidence="9" type="ORF">I602_2343</name>
    <name evidence="10" type="ORF">SAMN05444353_2118</name>
</gene>
<dbReference type="SUPFAM" id="SSF56954">
    <property type="entry name" value="Outer membrane efflux proteins (OEP)"/>
    <property type="match status" value="1"/>
</dbReference>
<dbReference type="GO" id="GO:0015288">
    <property type="term" value="F:porin activity"/>
    <property type="evidence" value="ECO:0007669"/>
    <property type="project" value="TreeGrafter"/>
</dbReference>